<evidence type="ECO:0000313" key="1">
    <source>
        <dbReference type="EMBL" id="GEU46403.1"/>
    </source>
</evidence>
<dbReference type="AlphaFoldDB" id="A0A6L2KAB4"/>
<sequence length="504" mass="57996">MLTQRKQAANLAVQQRQEEQAAQSFTPYCNFSMLNDVEVLQSREKLIKDIKTFLEKFSRISFVVMPKVLLIAWERLSEINHAYIYKRYQPDEIKELMCKLLEDDDEEYYIQHKEYLEKSPDAVTTVLPTEEPEYSPSMGYEHLSTIPEKESDEVTESSVKNLLPIPSEYEVTSDDKTECDVPVCENSPIFDDHSEILSNSNNDDILSDDDAFEDVEYVEASPLDSELVNLEEENVVYQDDEEFDLEDILQIQDVILCEKLLSINRLIADIESLNDNPTPDRVLNSSTSIPIFEEFNNSLSNNSLLEFDTFSDHTEETRSGSTTTHAPEYDTFCFEIEPDQGRLTSVVKNDISDDSLEEVNLFLALDNSIPQGIRNIDYDSEGDIHFLEELLVDDCISFPEMSHLILIIIMIHRFPVLLRNHQMLSFFYSKPDVIAEEISDRLNEDECFNPGGEINVFTNVEDDDYFPFIFVIRIFLPYLIYPEVSPLLLSAGNEDTIFDPGLSV</sequence>
<dbReference type="EMBL" id="BKCJ010002120">
    <property type="protein sequence ID" value="GEU46403.1"/>
    <property type="molecule type" value="Genomic_DNA"/>
</dbReference>
<proteinExistence type="predicted"/>
<reference evidence="1" key="1">
    <citation type="journal article" date="2019" name="Sci. Rep.">
        <title>Draft genome of Tanacetum cinerariifolium, the natural source of mosquito coil.</title>
        <authorList>
            <person name="Yamashiro T."/>
            <person name="Shiraishi A."/>
            <person name="Satake H."/>
            <person name="Nakayama K."/>
        </authorList>
    </citation>
    <scope>NUCLEOTIDE SEQUENCE</scope>
</reference>
<organism evidence="1">
    <name type="scientific">Tanacetum cinerariifolium</name>
    <name type="common">Dalmatian daisy</name>
    <name type="synonym">Chrysanthemum cinerariifolium</name>
    <dbReference type="NCBI Taxonomy" id="118510"/>
    <lineage>
        <taxon>Eukaryota</taxon>
        <taxon>Viridiplantae</taxon>
        <taxon>Streptophyta</taxon>
        <taxon>Embryophyta</taxon>
        <taxon>Tracheophyta</taxon>
        <taxon>Spermatophyta</taxon>
        <taxon>Magnoliopsida</taxon>
        <taxon>eudicotyledons</taxon>
        <taxon>Gunneridae</taxon>
        <taxon>Pentapetalae</taxon>
        <taxon>asterids</taxon>
        <taxon>campanulids</taxon>
        <taxon>Asterales</taxon>
        <taxon>Asteraceae</taxon>
        <taxon>Asteroideae</taxon>
        <taxon>Anthemideae</taxon>
        <taxon>Anthemidinae</taxon>
        <taxon>Tanacetum</taxon>
    </lineage>
</organism>
<evidence type="ECO:0008006" key="2">
    <source>
        <dbReference type="Google" id="ProtNLM"/>
    </source>
</evidence>
<comment type="caution">
    <text evidence="1">The sequence shown here is derived from an EMBL/GenBank/DDBJ whole genome shotgun (WGS) entry which is preliminary data.</text>
</comment>
<gene>
    <name evidence="1" type="ORF">Tci_018381</name>
</gene>
<name>A0A6L2KAB4_TANCI</name>
<accession>A0A6L2KAB4</accession>
<protein>
    <recommendedName>
        <fullName evidence="2">Reverse transcriptase domain-containing protein</fullName>
    </recommendedName>
</protein>